<dbReference type="InterPro" id="IPR027417">
    <property type="entry name" value="P-loop_NTPase"/>
</dbReference>
<dbReference type="GO" id="GO:0005525">
    <property type="term" value="F:GTP binding"/>
    <property type="evidence" value="ECO:0007669"/>
    <property type="project" value="UniProtKB-KW"/>
</dbReference>
<dbReference type="InterPro" id="IPR045058">
    <property type="entry name" value="GIMA/IAN/Toc"/>
</dbReference>
<sequence>MDSVPSGKAPKCGLRSYYKENEDNTWLIGRSAVFSLVTPHLVNGVWFTTLPNIDEDDNITYPLKYHSRIKSFKFTDCDLNIKLNGNPLHSRKDRLWYNMSKFLSNLFGGKKAPRVFTVDDEIRIVLIGKTGVGKSETGNSILGRDEFEAQDYATSVTKICGIAEAIRGDKKVVLVDTPGLFDTKVLLDETKEEVAKCVAISAPGVHCFLLILQVGRFSPEEKQTIEELRRLFGEHADRYLIVLFTKIDMLKGSISDEEKFRNYLENIPEELKEFLQECDMRCIGFNNRADGKKKKNPSRKTFQDD</sequence>
<dbReference type="PROSITE" id="PS51720">
    <property type="entry name" value="G_AIG1"/>
    <property type="match status" value="1"/>
</dbReference>
<dbReference type="PANTHER" id="PTHR10903:SF184">
    <property type="entry name" value="GTP-BINDING PROTEIN A"/>
    <property type="match status" value="1"/>
</dbReference>
<dbReference type="AlphaFoldDB" id="A0A6J8CRE5"/>
<name>A0A6J8CRE5_MYTCO</name>
<evidence type="ECO:0000256" key="2">
    <source>
        <dbReference type="ARBA" id="ARBA00022741"/>
    </source>
</evidence>
<dbReference type="EMBL" id="CACVKT020005808">
    <property type="protein sequence ID" value="CAC5398056.1"/>
    <property type="molecule type" value="Genomic_DNA"/>
</dbReference>
<evidence type="ECO:0000256" key="1">
    <source>
        <dbReference type="ARBA" id="ARBA00008535"/>
    </source>
</evidence>
<dbReference type="Proteomes" id="UP000507470">
    <property type="component" value="Unassembled WGS sequence"/>
</dbReference>
<keyword evidence="2" id="KW-0547">Nucleotide-binding</keyword>
<dbReference type="Pfam" id="PF04548">
    <property type="entry name" value="AIG1"/>
    <property type="match status" value="1"/>
</dbReference>
<dbReference type="Gene3D" id="3.40.50.300">
    <property type="entry name" value="P-loop containing nucleotide triphosphate hydrolases"/>
    <property type="match status" value="1"/>
</dbReference>
<evidence type="ECO:0000256" key="3">
    <source>
        <dbReference type="ARBA" id="ARBA00023134"/>
    </source>
</evidence>
<dbReference type="OrthoDB" id="431287at2759"/>
<dbReference type="FunFam" id="3.40.50.300:FF:000366">
    <property type="entry name" value="GTPase, IMAP family member 2"/>
    <property type="match status" value="1"/>
</dbReference>
<dbReference type="SUPFAM" id="SSF52540">
    <property type="entry name" value="P-loop containing nucleoside triphosphate hydrolases"/>
    <property type="match status" value="1"/>
</dbReference>
<evidence type="ECO:0000313" key="5">
    <source>
        <dbReference type="EMBL" id="CAC5398056.1"/>
    </source>
</evidence>
<protein>
    <submittedName>
        <fullName evidence="5">GTPase IMAP family member 1,GTPase IMAP family member 4</fullName>
    </submittedName>
</protein>
<accession>A0A6J8CRE5</accession>
<organism evidence="5 6">
    <name type="scientific">Mytilus coruscus</name>
    <name type="common">Sea mussel</name>
    <dbReference type="NCBI Taxonomy" id="42192"/>
    <lineage>
        <taxon>Eukaryota</taxon>
        <taxon>Metazoa</taxon>
        <taxon>Spiralia</taxon>
        <taxon>Lophotrochozoa</taxon>
        <taxon>Mollusca</taxon>
        <taxon>Bivalvia</taxon>
        <taxon>Autobranchia</taxon>
        <taxon>Pteriomorphia</taxon>
        <taxon>Mytilida</taxon>
        <taxon>Mytiloidea</taxon>
        <taxon>Mytilidae</taxon>
        <taxon>Mytilinae</taxon>
        <taxon>Mytilus</taxon>
    </lineage>
</organism>
<feature type="domain" description="AIG1-type G" evidence="4">
    <location>
        <begin position="119"/>
        <end position="305"/>
    </location>
</feature>
<evidence type="ECO:0000259" key="4">
    <source>
        <dbReference type="PROSITE" id="PS51720"/>
    </source>
</evidence>
<comment type="similarity">
    <text evidence="1">Belongs to the TRAFAC class TrmE-Era-EngA-EngB-Septin-like GTPase superfamily. AIG1/Toc34/Toc159-like paraseptin GTPase family. IAN subfamily.</text>
</comment>
<dbReference type="InterPro" id="IPR006703">
    <property type="entry name" value="G_AIG1"/>
</dbReference>
<proteinExistence type="inferred from homology"/>
<gene>
    <name evidence="5" type="ORF">MCOR_32454</name>
</gene>
<evidence type="ECO:0000313" key="6">
    <source>
        <dbReference type="Proteomes" id="UP000507470"/>
    </source>
</evidence>
<dbReference type="PANTHER" id="PTHR10903">
    <property type="entry name" value="GTPASE, IMAP FAMILY MEMBER-RELATED"/>
    <property type="match status" value="1"/>
</dbReference>
<keyword evidence="3" id="KW-0342">GTP-binding</keyword>
<reference evidence="5 6" key="1">
    <citation type="submission" date="2020-06" db="EMBL/GenBank/DDBJ databases">
        <authorList>
            <person name="Li R."/>
            <person name="Bekaert M."/>
        </authorList>
    </citation>
    <scope>NUCLEOTIDE SEQUENCE [LARGE SCALE GENOMIC DNA]</scope>
    <source>
        <strain evidence="6">wild</strain>
    </source>
</reference>
<keyword evidence="6" id="KW-1185">Reference proteome</keyword>